<sequence>CDCGEKGACSFINEKVQLRKQLCEANGVCKEDYTISTMTTKQETTSEKTFSPTTSPTPTFPTSTPRSCECGRYSRSCRFDYFGRQVCECYPGYVQINNYCYEESTTAVSATEVRSTTEFSTTPKATPTPSVATTEKPSTTIPTTTLRDCYCGMNSRSCRLNWFGRKMCDCYRGYEQVDGYCLEICNDDKCLYGKCQVIGYGYECRCNEGYTGSRCEKKIQPELGNQMLRWVIQVSFAAAKWSLQKHFNEDSSTPAADMNSTVKVLLLIVCILVYASIAHCASVSKNSIEENQTDIHSIHSNYQLAACDCGTGANCTFDVGFWTTEKYCLCPDGTKLKNQRCKACDCGRNGQCSFVNGAKKCECDAGFLEDQGTCRGCDCGNYSYSCYLDTMNRKLCLCHFGYVQMNGYCYEYYTTSTVTTIPEVTSEKTFSPTTSPTTTLSTSTPRSCDCGKYSHSCYLDTLDRKLCLCHFGYVQMNGYCYAATTTSMVTTEEPKTTTPTTTLRGCDCGKYSYSCYLDTMERKLCLCHFGYVQMNGYCYAATTTSAVTTEGPSTAVPRTTLRDCYCGINSRSCLNWFGRKICDCYAGYDQIDGYCLEICNDDKCLYGKCQVTGYGYKCRCYEGYTGSRCEKKIQPESGNQMLWRVIQVSLTGAVLIVLMGMSCFLCRMKK</sequence>
<keyword evidence="3" id="KW-1133">Transmembrane helix</keyword>
<keyword evidence="3" id="KW-0472">Membrane</keyword>
<evidence type="ECO:0000256" key="1">
    <source>
        <dbReference type="PROSITE-ProRule" id="PRU00076"/>
    </source>
</evidence>
<evidence type="ECO:0000256" key="2">
    <source>
        <dbReference type="SAM" id="MobiDB-lite"/>
    </source>
</evidence>
<dbReference type="PROSITE" id="PS00022">
    <property type="entry name" value="EGF_1"/>
    <property type="match status" value="2"/>
</dbReference>
<dbReference type="PROSITE" id="PS50026">
    <property type="entry name" value="EGF_3"/>
    <property type="match status" value="2"/>
</dbReference>
<dbReference type="SUPFAM" id="SSF57196">
    <property type="entry name" value="EGF/Laminin"/>
    <property type="match status" value="1"/>
</dbReference>
<dbReference type="Gene3D" id="2.10.25.10">
    <property type="entry name" value="Laminin"/>
    <property type="match status" value="2"/>
</dbReference>
<organism evidence="5 6">
    <name type="scientific">Caerostris darwini</name>
    <dbReference type="NCBI Taxonomy" id="1538125"/>
    <lineage>
        <taxon>Eukaryota</taxon>
        <taxon>Metazoa</taxon>
        <taxon>Ecdysozoa</taxon>
        <taxon>Arthropoda</taxon>
        <taxon>Chelicerata</taxon>
        <taxon>Arachnida</taxon>
        <taxon>Araneae</taxon>
        <taxon>Araneomorphae</taxon>
        <taxon>Entelegynae</taxon>
        <taxon>Araneoidea</taxon>
        <taxon>Araneidae</taxon>
        <taxon>Caerostris</taxon>
    </lineage>
</organism>
<evidence type="ECO:0000259" key="4">
    <source>
        <dbReference type="PROSITE" id="PS50026"/>
    </source>
</evidence>
<protein>
    <submittedName>
        <fullName evidence="5">EGF-like domain-containing protein</fullName>
    </submittedName>
</protein>
<feature type="domain" description="EGF-like" evidence="4">
    <location>
        <begin position="600"/>
        <end position="630"/>
    </location>
</feature>
<feature type="domain" description="EGF-like" evidence="4">
    <location>
        <begin position="186"/>
        <end position="216"/>
    </location>
</feature>
<dbReference type="EMBL" id="BPLQ01003446">
    <property type="protein sequence ID" value="GIY00569.1"/>
    <property type="molecule type" value="Genomic_DNA"/>
</dbReference>
<feature type="disulfide bond" evidence="1">
    <location>
        <begin position="206"/>
        <end position="215"/>
    </location>
</feature>
<accession>A0AAV4PWI4</accession>
<feature type="disulfide bond" evidence="1">
    <location>
        <begin position="620"/>
        <end position="629"/>
    </location>
</feature>
<evidence type="ECO:0000256" key="3">
    <source>
        <dbReference type="SAM" id="Phobius"/>
    </source>
</evidence>
<feature type="transmembrane region" description="Helical" evidence="3">
    <location>
        <begin position="641"/>
        <end position="666"/>
    </location>
</feature>
<comment type="caution">
    <text evidence="1">Lacks conserved residue(s) required for the propagation of feature annotation.</text>
</comment>
<feature type="non-terminal residue" evidence="5">
    <location>
        <position position="1"/>
    </location>
</feature>
<dbReference type="Proteomes" id="UP001054837">
    <property type="component" value="Unassembled WGS sequence"/>
</dbReference>
<feature type="compositionally biased region" description="Polar residues" evidence="2">
    <location>
        <begin position="118"/>
        <end position="132"/>
    </location>
</feature>
<dbReference type="PROSITE" id="PS01186">
    <property type="entry name" value="EGF_2"/>
    <property type="match status" value="2"/>
</dbReference>
<keyword evidence="6" id="KW-1185">Reference proteome</keyword>
<name>A0AAV4PWI4_9ARAC</name>
<keyword evidence="3" id="KW-0812">Transmembrane</keyword>
<evidence type="ECO:0000313" key="6">
    <source>
        <dbReference type="Proteomes" id="UP001054837"/>
    </source>
</evidence>
<dbReference type="InterPro" id="IPR000742">
    <property type="entry name" value="EGF"/>
</dbReference>
<proteinExistence type="predicted"/>
<gene>
    <name evidence="5" type="primary">AVEN_220429_2</name>
    <name evidence="5" type="ORF">CDAR_170291</name>
</gene>
<dbReference type="SMART" id="SM00181">
    <property type="entry name" value="EGF"/>
    <property type="match status" value="3"/>
</dbReference>
<dbReference type="AlphaFoldDB" id="A0AAV4PWI4"/>
<reference evidence="5 6" key="1">
    <citation type="submission" date="2021-06" db="EMBL/GenBank/DDBJ databases">
        <title>Caerostris darwini draft genome.</title>
        <authorList>
            <person name="Kono N."/>
            <person name="Arakawa K."/>
        </authorList>
    </citation>
    <scope>NUCLEOTIDE SEQUENCE [LARGE SCALE GENOMIC DNA]</scope>
</reference>
<keyword evidence="1" id="KW-1015">Disulfide bond</keyword>
<keyword evidence="1" id="KW-0245">EGF-like domain</keyword>
<feature type="region of interest" description="Disordered" evidence="2">
    <location>
        <begin position="118"/>
        <end position="139"/>
    </location>
</feature>
<comment type="caution">
    <text evidence="5">The sequence shown here is derived from an EMBL/GenBank/DDBJ whole genome shotgun (WGS) entry which is preliminary data.</text>
</comment>
<evidence type="ECO:0000313" key="5">
    <source>
        <dbReference type="EMBL" id="GIY00569.1"/>
    </source>
</evidence>